<reference evidence="3" key="1">
    <citation type="submission" date="2024-04" db="EMBL/GenBank/DDBJ databases">
        <title>Salinicola lusitanus LLJ914,a marine bacterium isolated from the Okinawa Trough.</title>
        <authorList>
            <person name="Li J."/>
        </authorList>
    </citation>
    <scope>NUCLEOTIDE SEQUENCE [LARGE SCALE GENOMIC DNA]</scope>
</reference>
<gene>
    <name evidence="2" type="ORF">WMY93_032456</name>
</gene>
<protein>
    <submittedName>
        <fullName evidence="2">Uncharacterized protein</fullName>
    </submittedName>
</protein>
<evidence type="ECO:0000313" key="3">
    <source>
        <dbReference type="Proteomes" id="UP001460270"/>
    </source>
</evidence>
<accession>A0AAW0MWA9</accession>
<evidence type="ECO:0000313" key="2">
    <source>
        <dbReference type="EMBL" id="KAK7880909.1"/>
    </source>
</evidence>
<dbReference type="EMBL" id="JBBPFD010000038">
    <property type="protein sequence ID" value="KAK7880909.1"/>
    <property type="molecule type" value="Genomic_DNA"/>
</dbReference>
<name>A0AAW0MWA9_9GOBI</name>
<sequence>MVQSKTNSNIRSTRERPEKTAARENATRKSTTRDGKVHNAQWSAAIIDSEQHTQQRMSHKYTHSRKLKAESACPSAVQEER</sequence>
<dbReference type="AlphaFoldDB" id="A0AAW0MWA9"/>
<comment type="caution">
    <text evidence="2">The sequence shown here is derived from an EMBL/GenBank/DDBJ whole genome shotgun (WGS) entry which is preliminary data.</text>
</comment>
<feature type="compositionally biased region" description="Basic and acidic residues" evidence="1">
    <location>
        <begin position="12"/>
        <end position="37"/>
    </location>
</feature>
<feature type="region of interest" description="Disordered" evidence="1">
    <location>
        <begin position="1"/>
        <end position="81"/>
    </location>
</feature>
<feature type="non-terminal residue" evidence="2">
    <location>
        <position position="81"/>
    </location>
</feature>
<evidence type="ECO:0000256" key="1">
    <source>
        <dbReference type="SAM" id="MobiDB-lite"/>
    </source>
</evidence>
<keyword evidence="3" id="KW-1185">Reference proteome</keyword>
<dbReference type="Proteomes" id="UP001460270">
    <property type="component" value="Unassembled WGS sequence"/>
</dbReference>
<feature type="compositionally biased region" description="Polar residues" evidence="1">
    <location>
        <begin position="1"/>
        <end position="11"/>
    </location>
</feature>
<organism evidence="2 3">
    <name type="scientific">Mugilogobius chulae</name>
    <name type="common">yellowstripe goby</name>
    <dbReference type="NCBI Taxonomy" id="88201"/>
    <lineage>
        <taxon>Eukaryota</taxon>
        <taxon>Metazoa</taxon>
        <taxon>Chordata</taxon>
        <taxon>Craniata</taxon>
        <taxon>Vertebrata</taxon>
        <taxon>Euteleostomi</taxon>
        <taxon>Actinopterygii</taxon>
        <taxon>Neopterygii</taxon>
        <taxon>Teleostei</taxon>
        <taxon>Neoteleostei</taxon>
        <taxon>Acanthomorphata</taxon>
        <taxon>Gobiaria</taxon>
        <taxon>Gobiiformes</taxon>
        <taxon>Gobioidei</taxon>
        <taxon>Gobiidae</taxon>
        <taxon>Gobionellinae</taxon>
        <taxon>Mugilogobius</taxon>
    </lineage>
</organism>
<proteinExistence type="predicted"/>
<feature type="compositionally biased region" description="Basic residues" evidence="1">
    <location>
        <begin position="57"/>
        <end position="66"/>
    </location>
</feature>